<gene>
    <name evidence="1" type="ORF">FZD51_11105</name>
</gene>
<dbReference type="EMBL" id="VTER01000005">
    <property type="protein sequence ID" value="TYS48652.1"/>
    <property type="molecule type" value="Genomic_DNA"/>
</dbReference>
<dbReference type="RefSeq" id="WP_148974823.1">
    <property type="nucleotide sequence ID" value="NZ_VTER01000005.1"/>
</dbReference>
<sequence>MTEAVKGSQHQFQTYVNKYSEALNQDIFSHSPSLLAYIHGERKINWKSPLAHENYKEYQDDFLQLYYDDEDECKKSKRFIRDHWAKNGPVWDGIGLVEGITRKGLIMVEAKSHLRETHSKIKATSLQSISQITETIASTQELFGSTTPITPWLKEYYQLANRFAYLYLLNQELHIPTWLILVQFIDDDTHIKTSKDQWLTHYQEVFHTLGIKHYPPLLSQVVVLYLPAIPRYD</sequence>
<organism evidence="1 2">
    <name type="scientific">Bacillus infantis</name>
    <dbReference type="NCBI Taxonomy" id="324767"/>
    <lineage>
        <taxon>Bacteria</taxon>
        <taxon>Bacillati</taxon>
        <taxon>Bacillota</taxon>
        <taxon>Bacilli</taxon>
        <taxon>Bacillales</taxon>
        <taxon>Bacillaceae</taxon>
        <taxon>Bacillus</taxon>
    </lineage>
</organism>
<protein>
    <submittedName>
        <fullName evidence="1">Uncharacterized protein</fullName>
    </submittedName>
</protein>
<comment type="caution">
    <text evidence="1">The sequence shown here is derived from an EMBL/GenBank/DDBJ whole genome shotgun (WGS) entry which is preliminary data.</text>
</comment>
<accession>A0A5D4RGT9</accession>
<proteinExistence type="predicted"/>
<name>A0A5D4RGT9_9BACI</name>
<evidence type="ECO:0000313" key="1">
    <source>
        <dbReference type="EMBL" id="TYS48652.1"/>
    </source>
</evidence>
<reference evidence="1 2" key="1">
    <citation type="submission" date="2019-08" db="EMBL/GenBank/DDBJ databases">
        <title>Bacillus genomes from the desert of Cuatro Cienegas, Coahuila.</title>
        <authorList>
            <person name="Olmedo-Alvarez G."/>
        </authorList>
    </citation>
    <scope>NUCLEOTIDE SEQUENCE [LARGE SCALE GENOMIC DNA]</scope>
    <source>
        <strain evidence="1 2">CH446_14T</strain>
    </source>
</reference>
<evidence type="ECO:0000313" key="2">
    <source>
        <dbReference type="Proteomes" id="UP000322139"/>
    </source>
</evidence>
<dbReference type="AlphaFoldDB" id="A0A5D4RGT9"/>
<dbReference type="Proteomes" id="UP000322139">
    <property type="component" value="Unassembled WGS sequence"/>
</dbReference>